<protein>
    <submittedName>
        <fullName evidence="8">Drug/metabolite transporter (DMT)-like permease</fullName>
    </submittedName>
</protein>
<evidence type="ECO:0000313" key="9">
    <source>
        <dbReference type="Proteomes" id="UP000588068"/>
    </source>
</evidence>
<feature type="domain" description="EamA" evidence="7">
    <location>
        <begin position="16"/>
        <end position="143"/>
    </location>
</feature>
<evidence type="ECO:0000256" key="5">
    <source>
        <dbReference type="ARBA" id="ARBA00023136"/>
    </source>
</evidence>
<feature type="transmembrane region" description="Helical" evidence="6">
    <location>
        <begin position="252"/>
        <end position="271"/>
    </location>
</feature>
<feature type="transmembrane region" description="Helical" evidence="6">
    <location>
        <begin position="183"/>
        <end position="202"/>
    </location>
</feature>
<feature type="transmembrane region" description="Helical" evidence="6">
    <location>
        <begin position="69"/>
        <end position="91"/>
    </location>
</feature>
<dbReference type="GO" id="GO:0016020">
    <property type="term" value="C:membrane"/>
    <property type="evidence" value="ECO:0007669"/>
    <property type="project" value="UniProtKB-SubCell"/>
</dbReference>
<sequence length="316" mass="33576">MEKSSQISLGIVAAFAGIYVIWGTTYLAIAISIQTLPPFISGALRFLIAGTLMYAWLRWRSPQPFAAVNIPAAMLCGVLLAGIGNGLVIWAQQGIPSGIAALIVTAMPVTVLVLDWAFFSKRAPTAQGLFGTAIALAGVVTIVMHTHSITGSAEPLYLVAMIAAVVGWSIGTLWQKRSVRQDGVFGFTAAQMLFGGLFQFVLSVLDAEWQTFDVSAVSLPSWLALLYLIVFGSIIGLNSYLWLLTRVSAAKVTTYALVNPVVALILGALVLDEEITTLIVISTLLVLFGVSLVLFQNLGPAAFARVAKSLSTGRSQ</sequence>
<comment type="caution">
    <text evidence="8">The sequence shown here is derived from an EMBL/GenBank/DDBJ whole genome shotgun (WGS) entry which is preliminary data.</text>
</comment>
<gene>
    <name evidence="8" type="ORF">HNQ60_003991</name>
</gene>
<feature type="transmembrane region" description="Helical" evidence="6">
    <location>
        <begin position="277"/>
        <end position="295"/>
    </location>
</feature>
<feature type="transmembrane region" description="Helical" evidence="6">
    <location>
        <begin position="39"/>
        <end position="57"/>
    </location>
</feature>
<dbReference type="EMBL" id="JACHHZ010000005">
    <property type="protein sequence ID" value="MBB6095101.1"/>
    <property type="molecule type" value="Genomic_DNA"/>
</dbReference>
<evidence type="ECO:0000256" key="1">
    <source>
        <dbReference type="ARBA" id="ARBA00004141"/>
    </source>
</evidence>
<evidence type="ECO:0000256" key="4">
    <source>
        <dbReference type="ARBA" id="ARBA00022989"/>
    </source>
</evidence>
<reference evidence="8 9" key="1">
    <citation type="submission" date="2020-08" db="EMBL/GenBank/DDBJ databases">
        <title>Genomic Encyclopedia of Type Strains, Phase IV (KMG-IV): sequencing the most valuable type-strain genomes for metagenomic binning, comparative biology and taxonomic classification.</title>
        <authorList>
            <person name="Goeker M."/>
        </authorList>
    </citation>
    <scope>NUCLEOTIDE SEQUENCE [LARGE SCALE GENOMIC DNA]</scope>
    <source>
        <strain evidence="8 9">DSM 26723</strain>
    </source>
</reference>
<feature type="transmembrane region" description="Helical" evidence="6">
    <location>
        <begin position="156"/>
        <end position="174"/>
    </location>
</feature>
<dbReference type="SUPFAM" id="SSF103481">
    <property type="entry name" value="Multidrug resistance efflux transporter EmrE"/>
    <property type="match status" value="2"/>
</dbReference>
<feature type="transmembrane region" description="Helical" evidence="6">
    <location>
        <begin position="222"/>
        <end position="245"/>
    </location>
</feature>
<evidence type="ECO:0000256" key="6">
    <source>
        <dbReference type="SAM" id="Phobius"/>
    </source>
</evidence>
<feature type="transmembrane region" description="Helical" evidence="6">
    <location>
        <begin position="126"/>
        <end position="144"/>
    </location>
</feature>
<evidence type="ECO:0000256" key="3">
    <source>
        <dbReference type="ARBA" id="ARBA00022692"/>
    </source>
</evidence>
<feature type="transmembrane region" description="Helical" evidence="6">
    <location>
        <begin position="97"/>
        <end position="119"/>
    </location>
</feature>
<proteinExistence type="inferred from homology"/>
<feature type="transmembrane region" description="Helical" evidence="6">
    <location>
        <begin position="7"/>
        <end position="33"/>
    </location>
</feature>
<comment type="similarity">
    <text evidence="2">Belongs to the EamA transporter family.</text>
</comment>
<dbReference type="Pfam" id="PF00892">
    <property type="entry name" value="EamA"/>
    <property type="match status" value="2"/>
</dbReference>
<keyword evidence="4 6" id="KW-1133">Transmembrane helix</keyword>
<organism evidence="8 9">
    <name type="scientific">Povalibacter uvarum</name>
    <dbReference type="NCBI Taxonomy" id="732238"/>
    <lineage>
        <taxon>Bacteria</taxon>
        <taxon>Pseudomonadati</taxon>
        <taxon>Pseudomonadota</taxon>
        <taxon>Gammaproteobacteria</taxon>
        <taxon>Steroidobacterales</taxon>
        <taxon>Steroidobacteraceae</taxon>
        <taxon>Povalibacter</taxon>
    </lineage>
</organism>
<dbReference type="RefSeq" id="WP_184334509.1">
    <property type="nucleotide sequence ID" value="NZ_JACHHZ010000005.1"/>
</dbReference>
<dbReference type="InterPro" id="IPR050638">
    <property type="entry name" value="AA-Vitamin_Transporters"/>
</dbReference>
<comment type="subcellular location">
    <subcellularLocation>
        <location evidence="1">Membrane</location>
        <topology evidence="1">Multi-pass membrane protein</topology>
    </subcellularLocation>
</comment>
<evidence type="ECO:0000313" key="8">
    <source>
        <dbReference type="EMBL" id="MBB6095101.1"/>
    </source>
</evidence>
<dbReference type="InterPro" id="IPR000620">
    <property type="entry name" value="EamA_dom"/>
</dbReference>
<evidence type="ECO:0000256" key="2">
    <source>
        <dbReference type="ARBA" id="ARBA00007362"/>
    </source>
</evidence>
<dbReference type="Proteomes" id="UP000588068">
    <property type="component" value="Unassembled WGS sequence"/>
</dbReference>
<keyword evidence="3 6" id="KW-0812">Transmembrane</keyword>
<dbReference type="AlphaFoldDB" id="A0A841HP68"/>
<dbReference type="PANTHER" id="PTHR32322">
    <property type="entry name" value="INNER MEMBRANE TRANSPORTER"/>
    <property type="match status" value="1"/>
</dbReference>
<dbReference type="PANTHER" id="PTHR32322:SF2">
    <property type="entry name" value="EAMA DOMAIN-CONTAINING PROTEIN"/>
    <property type="match status" value="1"/>
</dbReference>
<feature type="domain" description="EamA" evidence="7">
    <location>
        <begin position="158"/>
        <end position="294"/>
    </location>
</feature>
<evidence type="ECO:0000259" key="7">
    <source>
        <dbReference type="Pfam" id="PF00892"/>
    </source>
</evidence>
<name>A0A841HP68_9GAMM</name>
<accession>A0A841HP68</accession>
<keyword evidence="9" id="KW-1185">Reference proteome</keyword>
<dbReference type="InterPro" id="IPR037185">
    <property type="entry name" value="EmrE-like"/>
</dbReference>
<keyword evidence="5 6" id="KW-0472">Membrane</keyword>